<dbReference type="Proteomes" id="UP000250235">
    <property type="component" value="Unassembled WGS sequence"/>
</dbReference>
<organism evidence="1 2">
    <name type="scientific">Dorcoceras hygrometricum</name>
    <dbReference type="NCBI Taxonomy" id="472368"/>
    <lineage>
        <taxon>Eukaryota</taxon>
        <taxon>Viridiplantae</taxon>
        <taxon>Streptophyta</taxon>
        <taxon>Embryophyta</taxon>
        <taxon>Tracheophyta</taxon>
        <taxon>Spermatophyta</taxon>
        <taxon>Magnoliopsida</taxon>
        <taxon>eudicotyledons</taxon>
        <taxon>Gunneridae</taxon>
        <taxon>Pentapetalae</taxon>
        <taxon>asterids</taxon>
        <taxon>lamiids</taxon>
        <taxon>Lamiales</taxon>
        <taxon>Gesneriaceae</taxon>
        <taxon>Didymocarpoideae</taxon>
        <taxon>Trichosporeae</taxon>
        <taxon>Loxocarpinae</taxon>
        <taxon>Dorcoceras</taxon>
    </lineage>
</organism>
<keyword evidence="2" id="KW-1185">Reference proteome</keyword>
<sequence length="112" mass="12488">MLTPKLKPAGEQQNRLLQKKLRTPVSSRFYSNANSGKELVPAGRYLLVLSIELMISRCYCSPSLSIAISRRFQSLLLTFWVALDSLRLALPIDTSLEARSNELINPVGPARS</sequence>
<dbReference type="EMBL" id="KV008755">
    <property type="protein sequence ID" value="KZV30052.1"/>
    <property type="molecule type" value="Genomic_DNA"/>
</dbReference>
<name>A0A2Z7BDP0_9LAMI</name>
<dbReference type="AlphaFoldDB" id="A0A2Z7BDP0"/>
<evidence type="ECO:0000313" key="1">
    <source>
        <dbReference type="EMBL" id="KZV30052.1"/>
    </source>
</evidence>
<proteinExistence type="predicted"/>
<protein>
    <submittedName>
        <fullName evidence="1">Uncharacterized protein</fullName>
    </submittedName>
</protein>
<accession>A0A2Z7BDP0</accession>
<evidence type="ECO:0000313" key="2">
    <source>
        <dbReference type="Proteomes" id="UP000250235"/>
    </source>
</evidence>
<reference evidence="1 2" key="1">
    <citation type="journal article" date="2015" name="Proc. Natl. Acad. Sci. U.S.A.">
        <title>The resurrection genome of Boea hygrometrica: A blueprint for survival of dehydration.</title>
        <authorList>
            <person name="Xiao L."/>
            <person name="Yang G."/>
            <person name="Zhang L."/>
            <person name="Yang X."/>
            <person name="Zhao S."/>
            <person name="Ji Z."/>
            <person name="Zhou Q."/>
            <person name="Hu M."/>
            <person name="Wang Y."/>
            <person name="Chen M."/>
            <person name="Xu Y."/>
            <person name="Jin H."/>
            <person name="Xiao X."/>
            <person name="Hu G."/>
            <person name="Bao F."/>
            <person name="Hu Y."/>
            <person name="Wan P."/>
            <person name="Li L."/>
            <person name="Deng X."/>
            <person name="Kuang T."/>
            <person name="Xiang C."/>
            <person name="Zhu J.K."/>
            <person name="Oliver M.J."/>
            <person name="He Y."/>
        </authorList>
    </citation>
    <scope>NUCLEOTIDE SEQUENCE [LARGE SCALE GENOMIC DNA]</scope>
    <source>
        <strain evidence="2">cv. XS01</strain>
    </source>
</reference>
<gene>
    <name evidence="1" type="ORF">F511_27061</name>
</gene>